<accession>A0A7D9IG47</accession>
<dbReference type="PANTHER" id="PTHR48462">
    <property type="entry name" value="PROTEIN, PUTATIVE-RELATED"/>
    <property type="match status" value="1"/>
</dbReference>
<organism evidence="1 2">
    <name type="scientific">Paramuricea clavata</name>
    <name type="common">Red gorgonian</name>
    <name type="synonym">Violescent sea-whip</name>
    <dbReference type="NCBI Taxonomy" id="317549"/>
    <lineage>
        <taxon>Eukaryota</taxon>
        <taxon>Metazoa</taxon>
        <taxon>Cnidaria</taxon>
        <taxon>Anthozoa</taxon>
        <taxon>Octocorallia</taxon>
        <taxon>Malacalcyonacea</taxon>
        <taxon>Plexauridae</taxon>
        <taxon>Paramuricea</taxon>
    </lineage>
</organism>
<evidence type="ECO:0000313" key="2">
    <source>
        <dbReference type="Proteomes" id="UP001152795"/>
    </source>
</evidence>
<evidence type="ECO:0000313" key="1">
    <source>
        <dbReference type="EMBL" id="CAB4008036.1"/>
    </source>
</evidence>
<name>A0A7D9IG47_PARCT</name>
<reference evidence="1" key="1">
    <citation type="submission" date="2020-04" db="EMBL/GenBank/DDBJ databases">
        <authorList>
            <person name="Alioto T."/>
            <person name="Alioto T."/>
            <person name="Gomez Garrido J."/>
        </authorList>
    </citation>
    <scope>NUCLEOTIDE SEQUENCE</scope>
    <source>
        <strain evidence="1">A484AB</strain>
    </source>
</reference>
<sequence>MSDPILIPKDSPNDINFQLDHLQPEQKTRMEHLLNSHNDMFATNSGELGLTSVSEYKVQTQDAVPSTFAKCTSTCCRRTNNVLPVIDSDLTELRRFLEPNDHKALKWLKNVKHPNEHKPVVKKNVLCRKWIDEDVPFYMIGVDLIGPLKLTQAIALPNQEAETVVRALEQVFASSKHMDYASVSIKTLLRMRVIDNDKDVWDEQLPHALLAYRQRSKLKWTEQMNTDLLESETRAIGKNPHGVACSLAFREIQVYELTSQNANLESRTLTQHINDWNNASQTQHIALKAAIVLLATALQKPSRYGKKKKSRAYFRRYSPSWSWKIDSETALRTKGSGGPSGVDANGFKRIFSCKSFKKSGVNLCEAVATMTRRLCTEYIDPRTIEPILANRLIPLDKGEGAVRPIGVGEVIRRIVGKCVMKVIKPDVIDASGSLQVCAGLKSGSEAAVHAMHSIFEADETDAVLLIDASNAFNALNRAAALHNITVLCPSMSTYAINTYREPPRLFISGGGELKSTEGTTEGDPLAMGMYAISLQPLITGLNVSSNVKQCWFADDASGAGFLEDIKRWWEHLNEAGPNLGYFPNAKKCWLIIKPGKEESAHAIFDGTAINISAQGQKHLGAALGSMAFLEEYVNGKVEDWVSQIVKLAEFAASHPQACYAAFTFGLRHRWTQDAALQYETSIKTTAPLVEKIIAQAYEIPDDSVIHTLQQNARNEKNEVLQAKRDGIKYSLPPKTRRAMALATEKGASNWLTVIPIKEMDYNLNKGEFRDAVKLRYEWKIADKPSVCVCGNTFNIDHAMICKRSGFIIQRHTELRDLKADMLNIVCNDVEVEPVLQELTGEVLPSGANTASDARLDIHARGFWEKQRSAFFDIRVCHPNAESYKDLSPQQIYRQHENEKKRMYAQRVMEIEHGTFTPLVFTTTGGMSEECKRYHSRLAELIAAKKGEDYSTTMSWIRAK</sequence>
<dbReference type="OrthoDB" id="5981853at2759"/>
<dbReference type="AlphaFoldDB" id="A0A7D9IG47"/>
<dbReference type="PANTHER" id="PTHR48462:SF1">
    <property type="entry name" value="PROTEIN, PUTATIVE-RELATED"/>
    <property type="match status" value="1"/>
</dbReference>
<protein>
    <submittedName>
        <fullName evidence="1">Uncharacterized protein</fullName>
    </submittedName>
</protein>
<keyword evidence="2" id="KW-1185">Reference proteome</keyword>
<feature type="non-terminal residue" evidence="1">
    <location>
        <position position="959"/>
    </location>
</feature>
<comment type="caution">
    <text evidence="1">The sequence shown here is derived from an EMBL/GenBank/DDBJ whole genome shotgun (WGS) entry which is preliminary data.</text>
</comment>
<dbReference type="EMBL" id="CACRXK020005999">
    <property type="protein sequence ID" value="CAB4008036.1"/>
    <property type="molecule type" value="Genomic_DNA"/>
</dbReference>
<gene>
    <name evidence="1" type="ORF">PACLA_8A042154</name>
</gene>
<dbReference type="Proteomes" id="UP001152795">
    <property type="component" value="Unassembled WGS sequence"/>
</dbReference>
<proteinExistence type="predicted"/>